<dbReference type="EMBL" id="JAGKQM010000001">
    <property type="protein sequence ID" value="KAH0940629.1"/>
    <property type="molecule type" value="Genomic_DNA"/>
</dbReference>
<evidence type="ECO:0000313" key="3">
    <source>
        <dbReference type="Proteomes" id="UP000824890"/>
    </source>
</evidence>
<feature type="domain" description="Rhodanese" evidence="1">
    <location>
        <begin position="82"/>
        <end position="182"/>
    </location>
</feature>
<dbReference type="Proteomes" id="UP000824890">
    <property type="component" value="Unassembled WGS sequence"/>
</dbReference>
<comment type="caution">
    <text evidence="2">The sequence shown here is derived from an EMBL/GenBank/DDBJ whole genome shotgun (WGS) entry which is preliminary data.</text>
</comment>
<organism evidence="2 3">
    <name type="scientific">Brassica napus</name>
    <name type="common">Rape</name>
    <dbReference type="NCBI Taxonomy" id="3708"/>
    <lineage>
        <taxon>Eukaryota</taxon>
        <taxon>Viridiplantae</taxon>
        <taxon>Streptophyta</taxon>
        <taxon>Embryophyta</taxon>
        <taxon>Tracheophyta</taxon>
        <taxon>Spermatophyta</taxon>
        <taxon>Magnoliopsida</taxon>
        <taxon>eudicotyledons</taxon>
        <taxon>Gunneridae</taxon>
        <taxon>Pentapetalae</taxon>
        <taxon>rosids</taxon>
        <taxon>malvids</taxon>
        <taxon>Brassicales</taxon>
        <taxon>Brassicaceae</taxon>
        <taxon>Brassiceae</taxon>
        <taxon>Brassica</taxon>
    </lineage>
</organism>
<dbReference type="SUPFAM" id="SSF52821">
    <property type="entry name" value="Rhodanese/Cell cycle control phosphatase"/>
    <property type="match status" value="1"/>
</dbReference>
<evidence type="ECO:0000259" key="1">
    <source>
        <dbReference type="PROSITE" id="PS50206"/>
    </source>
</evidence>
<protein>
    <recommendedName>
        <fullName evidence="1">Rhodanese domain-containing protein</fullName>
    </recommendedName>
</protein>
<gene>
    <name evidence="2" type="ORF">HID58_000266</name>
</gene>
<dbReference type="PANTHER" id="PTHR45431:SF3">
    <property type="entry name" value="RHODANESE-LIKE DOMAIN-CONTAINING PROTEIN 15, CHLOROPLASTIC"/>
    <property type="match status" value="1"/>
</dbReference>
<dbReference type="Pfam" id="PF00581">
    <property type="entry name" value="Rhodanese"/>
    <property type="match status" value="1"/>
</dbReference>
<dbReference type="InterPro" id="IPR001763">
    <property type="entry name" value="Rhodanese-like_dom"/>
</dbReference>
<name>A0ABQ8EGA9_BRANA</name>
<accession>A0ABQ8EGA9</accession>
<sequence length="226" mass="25199">MESALNTATRIGSWSSAISPPLEVCRSFKWKLPTATRRVVAVADRQNSSFRWRKVTTGRANVAAEAARVPTSVPVRVARELAQAGYKYLDVRTPDEFSIGHPPSAINVPYMYRVGSGMVKNRSFLRQVSSHFRKHDEIIIGCESGERSLLASTELLTAGFTGVTDIAGGYVAWTENELPRERNTRRYGEQPKDTSCLIRVVDKTMRLMLFSVKGKGQQYLDEGLIT</sequence>
<reference evidence="2 3" key="1">
    <citation type="submission" date="2021-05" db="EMBL/GenBank/DDBJ databases">
        <title>Genome Assembly of Synthetic Allotetraploid Brassica napus Reveals Homoeologous Exchanges between Subgenomes.</title>
        <authorList>
            <person name="Davis J.T."/>
        </authorList>
    </citation>
    <scope>NUCLEOTIDE SEQUENCE [LARGE SCALE GENOMIC DNA]</scope>
    <source>
        <strain evidence="3">cv. Da-Ae</strain>
        <tissue evidence="2">Seedling</tissue>
    </source>
</reference>
<evidence type="ECO:0000313" key="2">
    <source>
        <dbReference type="EMBL" id="KAH0940629.1"/>
    </source>
</evidence>
<keyword evidence="3" id="KW-1185">Reference proteome</keyword>
<proteinExistence type="predicted"/>
<dbReference type="PROSITE" id="PS50206">
    <property type="entry name" value="RHODANESE_3"/>
    <property type="match status" value="1"/>
</dbReference>
<dbReference type="InterPro" id="IPR036873">
    <property type="entry name" value="Rhodanese-like_dom_sf"/>
</dbReference>
<dbReference type="CDD" id="cd00158">
    <property type="entry name" value="RHOD"/>
    <property type="match status" value="1"/>
</dbReference>
<dbReference type="Gene3D" id="3.40.250.10">
    <property type="entry name" value="Rhodanese-like domain"/>
    <property type="match status" value="1"/>
</dbReference>
<dbReference type="SMART" id="SM00450">
    <property type="entry name" value="RHOD"/>
    <property type="match status" value="1"/>
</dbReference>
<dbReference type="InterPro" id="IPR052367">
    <property type="entry name" value="Thiosulfate_ST/Rhodanese-like"/>
</dbReference>
<dbReference type="PANTHER" id="PTHR45431">
    <property type="entry name" value="RHODANESE-LIKE DOMAIN-CONTAINING PROTEIN 15, CHLOROPLASTIC"/>
    <property type="match status" value="1"/>
</dbReference>